<name>A0A9J9LDN4_RHIWR</name>
<dbReference type="AlphaFoldDB" id="A0A9J9LDN4"/>
<dbReference type="PANTHER" id="PTHR43767">
    <property type="entry name" value="LONG-CHAIN-FATTY-ACID--COA LIGASE"/>
    <property type="match status" value="1"/>
</dbReference>
<dbReference type="InterPro" id="IPR020845">
    <property type="entry name" value="AMP-binding_CS"/>
</dbReference>
<gene>
    <name evidence="3" type="ordered locus">Swit_1530</name>
</gene>
<dbReference type="Pfam" id="PF00501">
    <property type="entry name" value="AMP-binding"/>
    <property type="match status" value="1"/>
</dbReference>
<dbReference type="InterPro" id="IPR050237">
    <property type="entry name" value="ATP-dep_AMP-bd_enzyme"/>
</dbReference>
<dbReference type="PROSITE" id="PS00455">
    <property type="entry name" value="AMP_BINDING"/>
    <property type="match status" value="1"/>
</dbReference>
<keyword evidence="4" id="KW-1185">Reference proteome</keyword>
<reference evidence="3 4" key="1">
    <citation type="journal article" date="2010" name="J. Bacteriol.">
        <title>Genome sequence of the dioxin-mineralizing bacterium Sphingomonas wittichii RW1.</title>
        <authorList>
            <person name="Miller T.R."/>
            <person name="Delcher A.L."/>
            <person name="Salzberg S.L."/>
            <person name="Saunders E."/>
            <person name="Detter J.C."/>
            <person name="Halden R.U."/>
        </authorList>
    </citation>
    <scope>NUCLEOTIDE SEQUENCE [LARGE SCALE GENOMIC DNA]</scope>
    <source>
        <strain evidence="4">DSM 6014 / CCUG 31198 / JCM 15750 / NBRC 105917 / EY 4224 / RW1</strain>
    </source>
</reference>
<dbReference type="Pfam" id="PF13193">
    <property type="entry name" value="AMP-binding_C"/>
    <property type="match status" value="1"/>
</dbReference>
<organism evidence="3 4">
    <name type="scientific">Rhizorhabdus wittichii (strain DSM 6014 / CCUG 31198 / JCM 15750 / NBRC 105917 / EY 4224 / RW1)</name>
    <name type="common">Sphingomonas wittichii</name>
    <dbReference type="NCBI Taxonomy" id="392499"/>
    <lineage>
        <taxon>Bacteria</taxon>
        <taxon>Pseudomonadati</taxon>
        <taxon>Pseudomonadota</taxon>
        <taxon>Alphaproteobacteria</taxon>
        <taxon>Sphingomonadales</taxon>
        <taxon>Sphingomonadaceae</taxon>
        <taxon>Rhizorhabdus</taxon>
    </lineage>
</organism>
<feature type="domain" description="AMP-dependent synthetase/ligase" evidence="1">
    <location>
        <begin position="25"/>
        <end position="373"/>
    </location>
</feature>
<dbReference type="InterPro" id="IPR025110">
    <property type="entry name" value="AMP-bd_C"/>
</dbReference>
<keyword evidence="3" id="KW-0436">Ligase</keyword>
<dbReference type="Gene3D" id="3.30.300.30">
    <property type="match status" value="1"/>
</dbReference>
<dbReference type="OrthoDB" id="9803968at2"/>
<dbReference type="KEGG" id="swi:Swit_1530"/>
<evidence type="ECO:0000313" key="4">
    <source>
        <dbReference type="Proteomes" id="UP000001989"/>
    </source>
</evidence>
<sequence length="522" mass="55754">MMNQSDYGELRDLPRYQESVVAMLRATVRRNPELPALHQGHIRLTYGEYLAAVEHLADSLGAKTEGAVIAVALRNSIELAIVSFAVHFSGAALCLINPDYMPQELAGILADAAPIMTIGNEAFREKLEACGTDGGEFRLVVEGEGRLRVPVPAEPPILGAIGPDMLATIQYTGGTSGRPKGVELTHGAIAANIAQREAMLPTSFGGEKILCLMPMFHSFGTAMCLHLAAACGGELVIMPAYRPADTLAAIRQHGINLFPAGPTVYTSLLSFEETGPDDLAPITASYSGSAALPPDVLHRWEALAGSPIFEGYGQTEAGPILTYNSPSFERRAGSVGKPLPFTSVRIVDGDGLPCAQGTTGEIWASGPQIMRGYRNLPNETSAALGDGWLRTGDLGHFDEDGYLFIDGRKKEMAIIKGYNVYPVEVDNVLFQHPGILEAATVATKDGYRGEVLYAFVAPRPDASLTTDSVEAWCRDRLVRYKVPSMFVLLTALPKTAIGKIDKTELARSAARMHGSATSAPAA</sequence>
<evidence type="ECO:0000259" key="2">
    <source>
        <dbReference type="Pfam" id="PF13193"/>
    </source>
</evidence>
<accession>A0A9J9LDN4</accession>
<evidence type="ECO:0000259" key="1">
    <source>
        <dbReference type="Pfam" id="PF00501"/>
    </source>
</evidence>
<dbReference type="InterPro" id="IPR045851">
    <property type="entry name" value="AMP-bd_C_sf"/>
</dbReference>
<dbReference type="GO" id="GO:0016877">
    <property type="term" value="F:ligase activity, forming carbon-sulfur bonds"/>
    <property type="evidence" value="ECO:0007669"/>
    <property type="project" value="UniProtKB-ARBA"/>
</dbReference>
<evidence type="ECO:0000313" key="3">
    <source>
        <dbReference type="EMBL" id="ABQ67893.1"/>
    </source>
</evidence>
<dbReference type="Gene3D" id="3.40.50.12780">
    <property type="entry name" value="N-terminal domain of ligase-like"/>
    <property type="match status" value="1"/>
</dbReference>
<protein>
    <submittedName>
        <fullName evidence="3">AMP-dependent synthetase and ligase</fullName>
    </submittedName>
</protein>
<dbReference type="SUPFAM" id="SSF56801">
    <property type="entry name" value="Acetyl-CoA synthetase-like"/>
    <property type="match status" value="1"/>
</dbReference>
<dbReference type="Proteomes" id="UP000001989">
    <property type="component" value="Chromosome"/>
</dbReference>
<dbReference type="InterPro" id="IPR042099">
    <property type="entry name" value="ANL_N_sf"/>
</dbReference>
<proteinExistence type="predicted"/>
<dbReference type="InterPro" id="IPR000873">
    <property type="entry name" value="AMP-dep_synth/lig_dom"/>
</dbReference>
<dbReference type="EMBL" id="CP000699">
    <property type="protein sequence ID" value="ABQ67893.1"/>
    <property type="molecule type" value="Genomic_DNA"/>
</dbReference>
<feature type="domain" description="AMP-binding enzyme C-terminal" evidence="2">
    <location>
        <begin position="424"/>
        <end position="499"/>
    </location>
</feature>
<dbReference type="PANTHER" id="PTHR43767:SF10">
    <property type="entry name" value="SURFACTIN SYNTHASE SUBUNIT 1"/>
    <property type="match status" value="1"/>
</dbReference>